<accession>A0AAP0FVV1</accession>
<gene>
    <name evidence="2" type="ORF">KSP39_PZI021769</name>
</gene>
<keyword evidence="3" id="KW-1185">Reference proteome</keyword>
<comment type="caution">
    <text evidence="2">The sequence shown here is derived from an EMBL/GenBank/DDBJ whole genome shotgun (WGS) entry which is preliminary data.</text>
</comment>
<evidence type="ECO:0000256" key="1">
    <source>
        <dbReference type="SAM" id="MobiDB-lite"/>
    </source>
</evidence>
<evidence type="ECO:0000313" key="2">
    <source>
        <dbReference type="EMBL" id="KAK8918809.1"/>
    </source>
</evidence>
<organism evidence="2 3">
    <name type="scientific">Platanthera zijinensis</name>
    <dbReference type="NCBI Taxonomy" id="2320716"/>
    <lineage>
        <taxon>Eukaryota</taxon>
        <taxon>Viridiplantae</taxon>
        <taxon>Streptophyta</taxon>
        <taxon>Embryophyta</taxon>
        <taxon>Tracheophyta</taxon>
        <taxon>Spermatophyta</taxon>
        <taxon>Magnoliopsida</taxon>
        <taxon>Liliopsida</taxon>
        <taxon>Asparagales</taxon>
        <taxon>Orchidaceae</taxon>
        <taxon>Orchidoideae</taxon>
        <taxon>Orchideae</taxon>
        <taxon>Orchidinae</taxon>
        <taxon>Platanthera</taxon>
    </lineage>
</organism>
<sequence length="219" mass="24885">MTQTYNNKTKEIEENARILLENLGLLIADQPSAMRRLYERCCCCCPDVDENQPRPVQPSLLSSSPPTILSQSSSSSYQSAEQEIRVNKHMGAFSTDEARFFVGGPKHKVVIKFVEPMQDTEKMRLIIDDGVIVYEVKRQSNFRGNTIINVDGMMVDFVWDLECRPAAWFFFRTRVGDGGIGEDSELQWEDMAVSHKLTILGYHLPLPKDCRGPHHMVSS</sequence>
<dbReference type="Proteomes" id="UP001418222">
    <property type="component" value="Unassembled WGS sequence"/>
</dbReference>
<proteinExistence type="predicted"/>
<dbReference type="EMBL" id="JBBWWQ010000019">
    <property type="protein sequence ID" value="KAK8918809.1"/>
    <property type="molecule type" value="Genomic_DNA"/>
</dbReference>
<reference evidence="2 3" key="1">
    <citation type="journal article" date="2022" name="Nat. Plants">
        <title>Genomes of leafy and leafless Platanthera orchids illuminate the evolution of mycoheterotrophy.</title>
        <authorList>
            <person name="Li M.H."/>
            <person name="Liu K.W."/>
            <person name="Li Z."/>
            <person name="Lu H.C."/>
            <person name="Ye Q.L."/>
            <person name="Zhang D."/>
            <person name="Wang J.Y."/>
            <person name="Li Y.F."/>
            <person name="Zhong Z.M."/>
            <person name="Liu X."/>
            <person name="Yu X."/>
            <person name="Liu D.K."/>
            <person name="Tu X.D."/>
            <person name="Liu B."/>
            <person name="Hao Y."/>
            <person name="Liao X.Y."/>
            <person name="Jiang Y.T."/>
            <person name="Sun W.H."/>
            <person name="Chen J."/>
            <person name="Chen Y.Q."/>
            <person name="Ai Y."/>
            <person name="Zhai J.W."/>
            <person name="Wu S.S."/>
            <person name="Zhou Z."/>
            <person name="Hsiao Y.Y."/>
            <person name="Wu W.L."/>
            <person name="Chen Y.Y."/>
            <person name="Lin Y.F."/>
            <person name="Hsu J.L."/>
            <person name="Li C.Y."/>
            <person name="Wang Z.W."/>
            <person name="Zhao X."/>
            <person name="Zhong W.Y."/>
            <person name="Ma X.K."/>
            <person name="Ma L."/>
            <person name="Huang J."/>
            <person name="Chen G.Z."/>
            <person name="Huang M.Z."/>
            <person name="Huang L."/>
            <person name="Peng D.H."/>
            <person name="Luo Y.B."/>
            <person name="Zou S.Q."/>
            <person name="Chen S.P."/>
            <person name="Lan S."/>
            <person name="Tsai W.C."/>
            <person name="Van de Peer Y."/>
            <person name="Liu Z.J."/>
        </authorList>
    </citation>
    <scope>NUCLEOTIDE SEQUENCE [LARGE SCALE GENOMIC DNA]</scope>
    <source>
        <strain evidence="2">Lor287</strain>
    </source>
</reference>
<feature type="region of interest" description="Disordered" evidence="1">
    <location>
        <begin position="55"/>
        <end position="74"/>
    </location>
</feature>
<protein>
    <submittedName>
        <fullName evidence="2">Uncharacterized protein</fullName>
    </submittedName>
</protein>
<name>A0AAP0FVV1_9ASPA</name>
<dbReference type="InterPro" id="IPR008586">
    <property type="entry name" value="DUF868_pln"/>
</dbReference>
<evidence type="ECO:0000313" key="3">
    <source>
        <dbReference type="Proteomes" id="UP001418222"/>
    </source>
</evidence>
<dbReference type="Pfam" id="PF05910">
    <property type="entry name" value="DUF868"/>
    <property type="match status" value="1"/>
</dbReference>
<feature type="compositionally biased region" description="Low complexity" evidence="1">
    <location>
        <begin position="57"/>
        <end position="74"/>
    </location>
</feature>
<dbReference type="AlphaFoldDB" id="A0AAP0FVV1"/>